<keyword evidence="2" id="KW-1185">Reference proteome</keyword>
<sequence>MMTRATPPLPSGDWILSRLCDAFPITATRRVVRR</sequence>
<evidence type="ECO:0000313" key="2">
    <source>
        <dbReference type="Proteomes" id="UP000282454"/>
    </source>
</evidence>
<comment type="caution">
    <text evidence="1">The sequence shown here is derived from an EMBL/GenBank/DDBJ whole genome shotgun (WGS) entry which is preliminary data.</text>
</comment>
<dbReference type="Proteomes" id="UP000282454">
    <property type="component" value="Unassembled WGS sequence"/>
</dbReference>
<dbReference type="AlphaFoldDB" id="A0A421BCD9"/>
<accession>A0A421BCD9</accession>
<evidence type="ECO:0000313" key="1">
    <source>
        <dbReference type="EMBL" id="RLK61980.1"/>
    </source>
</evidence>
<name>A0A421BCD9_9PSEU</name>
<proteinExistence type="predicted"/>
<protein>
    <submittedName>
        <fullName evidence="1">Uncharacterized protein</fullName>
    </submittedName>
</protein>
<gene>
    <name evidence="1" type="ORF">CLV68_2530</name>
</gene>
<dbReference type="EMBL" id="RCDD01000001">
    <property type="protein sequence ID" value="RLK61980.1"/>
    <property type="molecule type" value="Genomic_DNA"/>
</dbReference>
<organism evidence="1 2">
    <name type="scientific">Actinokineospora cianjurensis</name>
    <dbReference type="NCBI Taxonomy" id="585224"/>
    <lineage>
        <taxon>Bacteria</taxon>
        <taxon>Bacillati</taxon>
        <taxon>Actinomycetota</taxon>
        <taxon>Actinomycetes</taxon>
        <taxon>Pseudonocardiales</taxon>
        <taxon>Pseudonocardiaceae</taxon>
        <taxon>Actinokineospora</taxon>
    </lineage>
</organism>
<reference evidence="1 2" key="1">
    <citation type="submission" date="2018-10" db="EMBL/GenBank/DDBJ databases">
        <title>Genomic Encyclopedia of Archaeal and Bacterial Type Strains, Phase II (KMG-II): from individual species to whole genera.</title>
        <authorList>
            <person name="Goeker M."/>
        </authorList>
    </citation>
    <scope>NUCLEOTIDE SEQUENCE [LARGE SCALE GENOMIC DNA]</scope>
    <source>
        <strain evidence="1 2">DSM 45657</strain>
    </source>
</reference>